<dbReference type="Proteomes" id="UP001344888">
    <property type="component" value="Unassembled WGS sequence"/>
</dbReference>
<keyword evidence="5" id="KW-0547">Nucleotide-binding</keyword>
<keyword evidence="4" id="KW-0808">Transferase</keyword>
<evidence type="ECO:0000256" key="4">
    <source>
        <dbReference type="ARBA" id="ARBA00022679"/>
    </source>
</evidence>
<dbReference type="NCBIfam" id="TIGR00147">
    <property type="entry name" value="YegS/Rv2252/BmrU family lipid kinase"/>
    <property type="match status" value="1"/>
</dbReference>
<keyword evidence="3" id="KW-0444">Lipid biosynthesis</keyword>
<feature type="domain" description="DAGKc" evidence="11">
    <location>
        <begin position="1"/>
        <end position="131"/>
    </location>
</feature>
<comment type="cofactor">
    <cofactor evidence="1">
        <name>Mg(2+)</name>
        <dbReference type="ChEBI" id="CHEBI:18420"/>
    </cofactor>
</comment>
<evidence type="ECO:0000313" key="13">
    <source>
        <dbReference type="Proteomes" id="UP001344888"/>
    </source>
</evidence>
<reference evidence="12 13" key="1">
    <citation type="submission" date="2023-03" db="EMBL/GenBank/DDBJ databases">
        <title>Bacillus Genome Sequencing.</title>
        <authorList>
            <person name="Dunlap C."/>
        </authorList>
    </citation>
    <scope>NUCLEOTIDE SEQUENCE [LARGE SCALE GENOMIC DNA]</scope>
    <source>
        <strain evidence="12 13">B-59205</strain>
    </source>
</reference>
<name>A0AAW9NTK5_9BACL</name>
<keyword evidence="10" id="KW-1208">Phospholipid metabolism</keyword>
<evidence type="ECO:0000256" key="3">
    <source>
        <dbReference type="ARBA" id="ARBA00022516"/>
    </source>
</evidence>
<evidence type="ECO:0000256" key="9">
    <source>
        <dbReference type="ARBA" id="ARBA00023209"/>
    </source>
</evidence>
<dbReference type="SMART" id="SM00046">
    <property type="entry name" value="DAGKc"/>
    <property type="match status" value="1"/>
</dbReference>
<evidence type="ECO:0000256" key="10">
    <source>
        <dbReference type="ARBA" id="ARBA00023264"/>
    </source>
</evidence>
<keyword evidence="13" id="KW-1185">Reference proteome</keyword>
<dbReference type="GO" id="GO:0016301">
    <property type="term" value="F:kinase activity"/>
    <property type="evidence" value="ECO:0007669"/>
    <property type="project" value="UniProtKB-KW"/>
</dbReference>
<dbReference type="AlphaFoldDB" id="A0AAW9NTK5"/>
<dbReference type="SUPFAM" id="SSF111331">
    <property type="entry name" value="NAD kinase/diacylglycerol kinase-like"/>
    <property type="match status" value="1"/>
</dbReference>
<dbReference type="Gene3D" id="2.60.200.40">
    <property type="match status" value="1"/>
</dbReference>
<gene>
    <name evidence="12" type="ORF">P9B03_03545</name>
</gene>
<dbReference type="GO" id="GO:0008654">
    <property type="term" value="P:phospholipid biosynthetic process"/>
    <property type="evidence" value="ECO:0007669"/>
    <property type="project" value="UniProtKB-KW"/>
</dbReference>
<keyword evidence="6 12" id="KW-0418">Kinase</keyword>
<protein>
    <submittedName>
        <fullName evidence="12">Diacylglycerol kinase family lipid kinase</fullName>
    </submittedName>
</protein>
<dbReference type="InterPro" id="IPR001206">
    <property type="entry name" value="Diacylglycerol_kinase_cat_dom"/>
</dbReference>
<proteinExistence type="inferred from homology"/>
<evidence type="ECO:0000256" key="1">
    <source>
        <dbReference type="ARBA" id="ARBA00001946"/>
    </source>
</evidence>
<evidence type="ECO:0000256" key="6">
    <source>
        <dbReference type="ARBA" id="ARBA00022777"/>
    </source>
</evidence>
<dbReference type="InterPro" id="IPR016064">
    <property type="entry name" value="NAD/diacylglycerol_kinase_sf"/>
</dbReference>
<dbReference type="InterPro" id="IPR005218">
    <property type="entry name" value="Diacylglycerol/lipid_kinase"/>
</dbReference>
<evidence type="ECO:0000313" key="12">
    <source>
        <dbReference type="EMBL" id="MEC1177548.1"/>
    </source>
</evidence>
<evidence type="ECO:0000259" key="11">
    <source>
        <dbReference type="PROSITE" id="PS50146"/>
    </source>
</evidence>
<dbReference type="InterPro" id="IPR050187">
    <property type="entry name" value="Lipid_Phosphate_FormReg"/>
</dbReference>
<dbReference type="InterPro" id="IPR017438">
    <property type="entry name" value="ATP-NAD_kinase_N"/>
</dbReference>
<dbReference type="RefSeq" id="WP_326121947.1">
    <property type="nucleotide sequence ID" value="NZ_JARSFG010000004.1"/>
</dbReference>
<dbReference type="InterPro" id="IPR045540">
    <property type="entry name" value="YegS/DAGK_C"/>
</dbReference>
<evidence type="ECO:0000256" key="5">
    <source>
        <dbReference type="ARBA" id="ARBA00022741"/>
    </source>
</evidence>
<keyword evidence="8" id="KW-0443">Lipid metabolism</keyword>
<dbReference type="PROSITE" id="PS50146">
    <property type="entry name" value="DAGK"/>
    <property type="match status" value="1"/>
</dbReference>
<dbReference type="Pfam" id="PF19279">
    <property type="entry name" value="YegS_C"/>
    <property type="match status" value="1"/>
</dbReference>
<accession>A0AAW9NTK5</accession>
<evidence type="ECO:0000256" key="8">
    <source>
        <dbReference type="ARBA" id="ARBA00023098"/>
    </source>
</evidence>
<evidence type="ECO:0000256" key="7">
    <source>
        <dbReference type="ARBA" id="ARBA00022840"/>
    </source>
</evidence>
<keyword evidence="7" id="KW-0067">ATP-binding</keyword>
<dbReference type="EMBL" id="JARSFG010000004">
    <property type="protein sequence ID" value="MEC1177548.1"/>
    <property type="molecule type" value="Genomic_DNA"/>
</dbReference>
<dbReference type="PANTHER" id="PTHR12358:SF54">
    <property type="entry name" value="SPHINGOSINE KINASE RELATED PROTEIN"/>
    <property type="match status" value="1"/>
</dbReference>
<dbReference type="GO" id="GO:0005524">
    <property type="term" value="F:ATP binding"/>
    <property type="evidence" value="ECO:0007669"/>
    <property type="project" value="UniProtKB-KW"/>
</dbReference>
<dbReference type="Pfam" id="PF00781">
    <property type="entry name" value="DAGK_cat"/>
    <property type="match status" value="1"/>
</dbReference>
<organism evidence="12 13">
    <name type="scientific">Metasolibacillus meyeri</name>
    <dbReference type="NCBI Taxonomy" id="1071052"/>
    <lineage>
        <taxon>Bacteria</taxon>
        <taxon>Bacillati</taxon>
        <taxon>Bacillota</taxon>
        <taxon>Bacilli</taxon>
        <taxon>Bacillales</taxon>
        <taxon>Caryophanaceae</taxon>
        <taxon>Metasolibacillus</taxon>
    </lineage>
</organism>
<keyword evidence="9" id="KW-0594">Phospholipid biosynthesis</keyword>
<dbReference type="PANTHER" id="PTHR12358">
    <property type="entry name" value="SPHINGOSINE KINASE"/>
    <property type="match status" value="1"/>
</dbReference>
<comment type="similarity">
    <text evidence="2">Belongs to the diacylglycerol/lipid kinase family.</text>
</comment>
<dbReference type="Gene3D" id="3.40.50.10330">
    <property type="entry name" value="Probable inorganic polyphosphate/atp-NAD kinase, domain 1"/>
    <property type="match status" value="1"/>
</dbReference>
<comment type="caution">
    <text evidence="12">The sequence shown here is derived from an EMBL/GenBank/DDBJ whole genome shotgun (WGS) entry which is preliminary data.</text>
</comment>
<sequence length="305" mass="34421">MQLHIILNEYAGSGRGLKRWRSWQSILEIPYMLHTTEYRGHGFQIAKQIAQEAEQQKRPTCIVIIGGDGTIHEVINGVLHCGWVTIGVMAGGSGNDYARTYDTFGSVEELLHFIQQPARKQQDCGMVTLQESHAFMNNCGIGFDAAVAKVANDSALKRALGKLGFGKLSYVYYLIKQLFIFKPFELTITNDEEQHTFQNVWFATVCNQPYFGGGMKLSPFSKTDDQMLEVIVVHNISAIKLLFLFMTIFSGTHIRFKAVTQLKGEKFLITHNATLYCHADGEILTEPNEKLYFSVNSLSWYATKK</sequence>
<evidence type="ECO:0000256" key="2">
    <source>
        <dbReference type="ARBA" id="ARBA00005983"/>
    </source>
</evidence>